<evidence type="ECO:0000313" key="2">
    <source>
        <dbReference type="EMBL" id="USR90427.1"/>
    </source>
</evidence>
<reference evidence="2" key="1">
    <citation type="submission" date="2022-06" db="EMBL/GenBank/DDBJ databases">
        <title>Genome sequence of Phormidium yuhuli AB48 isolated from an industrial photobioreactor environment.</title>
        <authorList>
            <person name="Qiu Y."/>
            <person name="Noonan A.J.C."/>
            <person name="Dofher K."/>
            <person name="Koch M."/>
            <person name="Kieft B."/>
            <person name="Lin X."/>
            <person name="Ziels R.M."/>
            <person name="Hallam S.J."/>
        </authorList>
    </citation>
    <scope>NUCLEOTIDE SEQUENCE</scope>
    <source>
        <strain evidence="2">AB48</strain>
    </source>
</reference>
<protein>
    <submittedName>
        <fullName evidence="2">MFS transporter</fullName>
    </submittedName>
</protein>
<dbReference type="PANTHER" id="PTHR11328:SF24">
    <property type="entry name" value="MAJOR FACILITATOR SUPERFAMILY (MFS) PROFILE DOMAIN-CONTAINING PROTEIN"/>
    <property type="match status" value="1"/>
</dbReference>
<name>A0ABY5ANL3_9CYAN</name>
<evidence type="ECO:0000256" key="1">
    <source>
        <dbReference type="SAM" id="Phobius"/>
    </source>
</evidence>
<dbReference type="SUPFAM" id="SSF103473">
    <property type="entry name" value="MFS general substrate transporter"/>
    <property type="match status" value="1"/>
</dbReference>
<gene>
    <name evidence="2" type="ORF">NEA10_16525</name>
</gene>
<feature type="transmembrane region" description="Helical" evidence="1">
    <location>
        <begin position="349"/>
        <end position="371"/>
    </location>
</feature>
<sequence length="494" mass="55225">MHDESIQPQPQGHHKPLSFKTKLAYGAGDSGAGITATLLAFSFLIFLTNVANLRPALAGTVLLIGKIWDAVNDPIIGYLSDRTRSRWGRRHSWMLMASIPFGVFFFLYWIVPSFSEDPGINQWGRFIYYTVISIIFNAVSSAVTLPYTALTPELSKDYDERTSLTGYRFMFSIGGSILALALGQFFAMQFPDDSIAQYLSLGATCAVLAVLPIYWCVWGTTDPTAFNPRQKTILPGSEEDITPSGSIWEQFKDVLQSRPFWYVIGIYLCSWLSFQLTAAIIPYYAVSYMGMDSYFPVALVVQGTAMLALSLWSWVSYRYGRKRTYFAGMIGWIVAQILLFFLPSDRVDLLYILCFMAGLGVSTAYLIPWSILTDVTDLDELNTGEQRQGTFYALMVFLQKTGLALGIWVAGIILELSGFVEPSPGEPIPPQPESALFAIRVVVGPLPAAFLLIGLLLMYYYPVTRELQETVVLRLRERREAQQTAKTPNPEIEG</sequence>
<organism evidence="2 3">
    <name type="scientific">Phormidium yuhuli AB48</name>
    <dbReference type="NCBI Taxonomy" id="2940671"/>
    <lineage>
        <taxon>Bacteria</taxon>
        <taxon>Bacillati</taxon>
        <taxon>Cyanobacteriota</taxon>
        <taxon>Cyanophyceae</taxon>
        <taxon>Oscillatoriophycideae</taxon>
        <taxon>Oscillatoriales</taxon>
        <taxon>Oscillatoriaceae</taxon>
        <taxon>Phormidium</taxon>
        <taxon>Phormidium yuhuli</taxon>
    </lineage>
</organism>
<evidence type="ECO:0000313" key="3">
    <source>
        <dbReference type="Proteomes" id="UP001056708"/>
    </source>
</evidence>
<keyword evidence="1" id="KW-0812">Transmembrane</keyword>
<feature type="transmembrane region" description="Helical" evidence="1">
    <location>
        <begin position="23"/>
        <end position="47"/>
    </location>
</feature>
<feature type="transmembrane region" description="Helical" evidence="1">
    <location>
        <begin position="434"/>
        <end position="461"/>
    </location>
</feature>
<dbReference type="Pfam" id="PF13347">
    <property type="entry name" value="MFS_2"/>
    <property type="match status" value="1"/>
</dbReference>
<feature type="transmembrane region" description="Helical" evidence="1">
    <location>
        <begin position="293"/>
        <end position="312"/>
    </location>
</feature>
<dbReference type="InterPro" id="IPR036259">
    <property type="entry name" value="MFS_trans_sf"/>
</dbReference>
<feature type="transmembrane region" description="Helical" evidence="1">
    <location>
        <begin position="92"/>
        <end position="111"/>
    </location>
</feature>
<keyword evidence="1" id="KW-0472">Membrane</keyword>
<feature type="transmembrane region" description="Helical" evidence="1">
    <location>
        <begin position="324"/>
        <end position="343"/>
    </location>
</feature>
<feature type="transmembrane region" description="Helical" evidence="1">
    <location>
        <begin position="260"/>
        <end position="281"/>
    </location>
</feature>
<dbReference type="RefSeq" id="WP_252662456.1">
    <property type="nucleotide sequence ID" value="NZ_CP098611.1"/>
</dbReference>
<dbReference type="EMBL" id="CP098611">
    <property type="protein sequence ID" value="USR90427.1"/>
    <property type="molecule type" value="Genomic_DNA"/>
</dbReference>
<feature type="transmembrane region" description="Helical" evidence="1">
    <location>
        <begin position="391"/>
        <end position="414"/>
    </location>
</feature>
<accession>A0ABY5ANL3</accession>
<feature type="transmembrane region" description="Helical" evidence="1">
    <location>
        <begin position="126"/>
        <end position="148"/>
    </location>
</feature>
<dbReference type="Proteomes" id="UP001056708">
    <property type="component" value="Chromosome"/>
</dbReference>
<dbReference type="CDD" id="cd17332">
    <property type="entry name" value="MFS_MelB_like"/>
    <property type="match status" value="1"/>
</dbReference>
<proteinExistence type="predicted"/>
<feature type="transmembrane region" description="Helical" evidence="1">
    <location>
        <begin position="195"/>
        <end position="217"/>
    </location>
</feature>
<keyword evidence="1" id="KW-1133">Transmembrane helix</keyword>
<feature type="transmembrane region" description="Helical" evidence="1">
    <location>
        <begin position="169"/>
        <end position="189"/>
    </location>
</feature>
<dbReference type="NCBIfam" id="TIGR00792">
    <property type="entry name" value="gph"/>
    <property type="match status" value="1"/>
</dbReference>
<dbReference type="InterPro" id="IPR039672">
    <property type="entry name" value="MFS_2"/>
</dbReference>
<dbReference type="PANTHER" id="PTHR11328">
    <property type="entry name" value="MAJOR FACILITATOR SUPERFAMILY DOMAIN-CONTAINING PROTEIN"/>
    <property type="match status" value="1"/>
</dbReference>
<dbReference type="Gene3D" id="1.20.1250.20">
    <property type="entry name" value="MFS general substrate transporter like domains"/>
    <property type="match status" value="1"/>
</dbReference>
<dbReference type="InterPro" id="IPR001927">
    <property type="entry name" value="Na/Gal_symport"/>
</dbReference>
<keyword evidence="3" id="KW-1185">Reference proteome</keyword>